<feature type="region of interest" description="Disordered" evidence="1">
    <location>
        <begin position="182"/>
        <end position="438"/>
    </location>
</feature>
<evidence type="ECO:0000256" key="2">
    <source>
        <dbReference type="SAM" id="SignalP"/>
    </source>
</evidence>
<keyword evidence="4" id="KW-1185">Reference proteome</keyword>
<comment type="caution">
    <text evidence="3">The sequence shown here is derived from an EMBL/GenBank/DDBJ whole genome shotgun (WGS) entry which is preliminary data.</text>
</comment>
<sequence>MMMRRVMCVLAVVLCCACGYTMTAAAAVDNDSPSGRGVFRGAVEVSCGAGGALRVRPAAESEWLTCGAGSRVSACDKYADLCRQRTARTTTTTTTIANAGQPKAVMVVLYNDSDLWSGWSDFHHSVKAYHDKQKAKKIEKEGVYHPGEREPVQSIYNCMAKGLPYNGTPCKGTEATEGNKQNNTVAVQQQSQEQVTHIGQTQESSEKSSRTEASTRSSGDNNTVQPLTPRDQHTDNAQLGAPSQDGAPHDTPLSTNTTSADPVPTATESSNETDTISQPSPVNTVSEESTVTPSRDFNLTQHSTATPGTTAVSGSEKTNTTSQPSPVNTVSEESTATPSRDFNLTQHSTATPGTTAVSGSEETNTTSQPSPVNTVSEESTATPSRDSNLTQQSTVTVNATAAPDSEETNSTTPQSPENTTTEAPPSTSSPLPNPEISSNIASTVHNKANVDSSVSPVWMRTAAPLLIVAVLVSATVY</sequence>
<protein>
    <recommendedName>
        <fullName evidence="5">Mucin-like glycoprotein</fullName>
    </recommendedName>
</protein>
<feature type="compositionally biased region" description="Polar residues" evidence="1">
    <location>
        <begin position="182"/>
        <end position="203"/>
    </location>
</feature>
<evidence type="ECO:0000256" key="1">
    <source>
        <dbReference type="SAM" id="MobiDB-lite"/>
    </source>
</evidence>
<evidence type="ECO:0000313" key="4">
    <source>
        <dbReference type="Proteomes" id="UP000192257"/>
    </source>
</evidence>
<feature type="compositionally biased region" description="Low complexity" evidence="1">
    <location>
        <begin position="415"/>
        <end position="430"/>
    </location>
</feature>
<dbReference type="GeneID" id="39991257"/>
<evidence type="ECO:0000313" key="3">
    <source>
        <dbReference type="EMBL" id="ORC82505.1"/>
    </source>
</evidence>
<feature type="compositionally biased region" description="Polar residues" evidence="1">
    <location>
        <begin position="252"/>
        <end position="399"/>
    </location>
</feature>
<organism evidence="3 4">
    <name type="scientific">Trypanosoma theileri</name>
    <dbReference type="NCBI Taxonomy" id="67003"/>
    <lineage>
        <taxon>Eukaryota</taxon>
        <taxon>Discoba</taxon>
        <taxon>Euglenozoa</taxon>
        <taxon>Kinetoplastea</taxon>
        <taxon>Metakinetoplastina</taxon>
        <taxon>Trypanosomatida</taxon>
        <taxon>Trypanosomatidae</taxon>
        <taxon>Trypanosoma</taxon>
    </lineage>
</organism>
<dbReference type="RefSeq" id="XP_028877222.1">
    <property type="nucleotide sequence ID" value="XM_029031477.1"/>
</dbReference>
<dbReference type="Proteomes" id="UP000192257">
    <property type="component" value="Unassembled WGS sequence"/>
</dbReference>
<evidence type="ECO:0008006" key="5">
    <source>
        <dbReference type="Google" id="ProtNLM"/>
    </source>
</evidence>
<reference evidence="3 4" key="1">
    <citation type="submission" date="2017-03" db="EMBL/GenBank/DDBJ databases">
        <title>An alternative strategy for trypanosome survival in the mammalian bloodstream revealed through genome and transcriptome analysis of the ubiquitous bovine parasite Trypanosoma (Megatrypanum) theileri.</title>
        <authorList>
            <person name="Kelly S."/>
            <person name="Ivens A."/>
            <person name="Mott A."/>
            <person name="O'Neill E."/>
            <person name="Emms D."/>
            <person name="Macleod O."/>
            <person name="Voorheis P."/>
            <person name="Matthews J."/>
            <person name="Matthews K."/>
            <person name="Carrington M."/>
        </authorList>
    </citation>
    <scope>NUCLEOTIDE SEQUENCE [LARGE SCALE GENOMIC DNA]</scope>
    <source>
        <strain evidence="3">Edinburgh</strain>
    </source>
</reference>
<feature type="chain" id="PRO_5012958999" description="Mucin-like glycoprotein" evidence="2">
    <location>
        <begin position="26"/>
        <end position="477"/>
    </location>
</feature>
<name>A0A1X0NEM2_9TRYP</name>
<dbReference type="EMBL" id="NBCO01000090">
    <property type="protein sequence ID" value="ORC82505.1"/>
    <property type="molecule type" value="Genomic_DNA"/>
</dbReference>
<feature type="signal peptide" evidence="2">
    <location>
        <begin position="1"/>
        <end position="25"/>
    </location>
</feature>
<keyword evidence="2" id="KW-0732">Signal</keyword>
<feature type="compositionally biased region" description="Polar residues" evidence="1">
    <location>
        <begin position="211"/>
        <end position="226"/>
    </location>
</feature>
<proteinExistence type="predicted"/>
<dbReference type="VEuPathDB" id="TriTrypDB:TM35_000901030"/>
<dbReference type="AlphaFoldDB" id="A0A1X0NEM2"/>
<accession>A0A1X0NEM2</accession>
<gene>
    <name evidence="3" type="ORF">TM35_000901030</name>
</gene>